<dbReference type="GO" id="GO:0016020">
    <property type="term" value="C:membrane"/>
    <property type="evidence" value="ECO:0007669"/>
    <property type="project" value="UniProtKB-SubCell"/>
</dbReference>
<dbReference type="PANTHER" id="PTHR22950">
    <property type="entry name" value="AMINO ACID TRANSPORTER"/>
    <property type="match status" value="1"/>
</dbReference>
<feature type="transmembrane region" description="Helical" evidence="5">
    <location>
        <begin position="64"/>
        <end position="84"/>
    </location>
</feature>
<dbReference type="GeneID" id="14916379"/>
<keyword evidence="8" id="KW-1185">Reference proteome</keyword>
<dbReference type="Pfam" id="PF01490">
    <property type="entry name" value="Aa_trans"/>
    <property type="match status" value="2"/>
</dbReference>
<evidence type="ECO:0000259" key="6">
    <source>
        <dbReference type="Pfam" id="PF01490"/>
    </source>
</evidence>
<feature type="transmembrane region" description="Helical" evidence="5">
    <location>
        <begin position="90"/>
        <end position="111"/>
    </location>
</feature>
<dbReference type="VEuPathDB" id="AmoebaDB:ACA1_377310"/>
<dbReference type="RefSeq" id="XP_004337640.1">
    <property type="nucleotide sequence ID" value="XM_004337592.1"/>
</dbReference>
<accession>L8GRV0</accession>
<evidence type="ECO:0000256" key="2">
    <source>
        <dbReference type="ARBA" id="ARBA00022692"/>
    </source>
</evidence>
<dbReference type="STRING" id="1257118.L8GRV0"/>
<keyword evidence="2 5" id="KW-0812">Transmembrane</keyword>
<evidence type="ECO:0000313" key="8">
    <source>
        <dbReference type="Proteomes" id="UP000011083"/>
    </source>
</evidence>
<evidence type="ECO:0000256" key="1">
    <source>
        <dbReference type="ARBA" id="ARBA00004141"/>
    </source>
</evidence>
<dbReference type="Gene3D" id="1.20.1740.10">
    <property type="entry name" value="Amino acid/polyamine transporter I"/>
    <property type="match status" value="1"/>
</dbReference>
<dbReference type="OMA" id="KARMQNV"/>
<dbReference type="KEGG" id="acan:ACA1_377310"/>
<feature type="transmembrane region" description="Helical" evidence="5">
    <location>
        <begin position="341"/>
        <end position="359"/>
    </location>
</feature>
<dbReference type="Proteomes" id="UP000011083">
    <property type="component" value="Unassembled WGS sequence"/>
</dbReference>
<organism evidence="7 8">
    <name type="scientific">Acanthamoeba castellanii (strain ATCC 30010 / Neff)</name>
    <dbReference type="NCBI Taxonomy" id="1257118"/>
    <lineage>
        <taxon>Eukaryota</taxon>
        <taxon>Amoebozoa</taxon>
        <taxon>Discosea</taxon>
        <taxon>Longamoebia</taxon>
        <taxon>Centramoebida</taxon>
        <taxon>Acanthamoebidae</taxon>
        <taxon>Acanthamoeba</taxon>
    </lineage>
</organism>
<dbReference type="OrthoDB" id="438545at2759"/>
<evidence type="ECO:0000313" key="7">
    <source>
        <dbReference type="EMBL" id="ELR15627.1"/>
    </source>
</evidence>
<evidence type="ECO:0000256" key="5">
    <source>
        <dbReference type="SAM" id="Phobius"/>
    </source>
</evidence>
<comment type="subcellular location">
    <subcellularLocation>
        <location evidence="1">Membrane</location>
        <topology evidence="1">Multi-pass membrane protein</topology>
    </subcellularLocation>
</comment>
<feature type="domain" description="Amino acid transporter transmembrane" evidence="6">
    <location>
        <begin position="57"/>
        <end position="325"/>
    </location>
</feature>
<dbReference type="PANTHER" id="PTHR22950:SF702">
    <property type="entry name" value="AMINO ACID TRANSPORTER PROTEIN"/>
    <property type="match status" value="1"/>
</dbReference>
<gene>
    <name evidence="7" type="ORF">ACA1_377310</name>
</gene>
<feature type="transmembrane region" description="Helical" evidence="5">
    <location>
        <begin position="204"/>
        <end position="225"/>
    </location>
</feature>
<sequence length="434" mass="47136">MEKIAGIGGKAHLYTHPAATDEEAEHDVYVHEEEEQRIGLNDDDGEYVLEVHHDKRHVSSAKSATFNLVNNIIGGGVLALPFALRSSGMIVGSVLLTTVGLLCVYSCYLLLEASKYVEEKSYTGLARAVGGKGGAIFADLCNFMFLFGALTGYMIVIGDVLLPFTEWLGPLHHRWFVVGIIATVIVLPLCLLRKIGALAYTSLAALACIVYLVFLVAFRSIQNIAEEGLEKSEDELSLANFAPDIFRSLPIMSFAFTFHPNIFPIFSEMRNPTMSRMRAVVHAAVLVSGLAYLIVGVFGYLTFLEETEGNIFNNYDDDILVARIAVDSIVLEVSPNKVPDISIRYIVITACIVALSYLLSIVIPDISFVFGIIGATAGNLIVYTGPGVFYMKLAPGRYTSPRKIGAAILAAVGLVFGVISVLVISIDEIKQLVD</sequence>
<feature type="transmembrane region" description="Helical" evidence="5">
    <location>
        <begin position="366"/>
        <end position="384"/>
    </location>
</feature>
<feature type="domain" description="Amino acid transporter transmembrane" evidence="6">
    <location>
        <begin position="335"/>
        <end position="425"/>
    </location>
</feature>
<dbReference type="AlphaFoldDB" id="L8GRV0"/>
<proteinExistence type="predicted"/>
<dbReference type="EMBL" id="KB008025">
    <property type="protein sequence ID" value="ELR15627.1"/>
    <property type="molecule type" value="Genomic_DNA"/>
</dbReference>
<feature type="transmembrane region" description="Helical" evidence="5">
    <location>
        <begin position="245"/>
        <end position="267"/>
    </location>
</feature>
<keyword evidence="4 5" id="KW-0472">Membrane</keyword>
<feature type="transmembrane region" description="Helical" evidence="5">
    <location>
        <begin position="404"/>
        <end position="426"/>
    </location>
</feature>
<feature type="transmembrane region" description="Helical" evidence="5">
    <location>
        <begin position="132"/>
        <end position="155"/>
    </location>
</feature>
<feature type="transmembrane region" description="Helical" evidence="5">
    <location>
        <begin position="175"/>
        <end position="192"/>
    </location>
</feature>
<keyword evidence="3 5" id="KW-1133">Transmembrane helix</keyword>
<dbReference type="InterPro" id="IPR013057">
    <property type="entry name" value="AA_transpt_TM"/>
</dbReference>
<evidence type="ECO:0000256" key="3">
    <source>
        <dbReference type="ARBA" id="ARBA00022989"/>
    </source>
</evidence>
<feature type="transmembrane region" description="Helical" evidence="5">
    <location>
        <begin position="279"/>
        <end position="303"/>
    </location>
</feature>
<evidence type="ECO:0000256" key="4">
    <source>
        <dbReference type="ARBA" id="ARBA00023136"/>
    </source>
</evidence>
<name>L8GRV0_ACACF</name>
<protein>
    <submittedName>
        <fullName evidence="7">Translocase, putative</fullName>
    </submittedName>
</protein>
<reference evidence="7 8" key="1">
    <citation type="journal article" date="2013" name="Genome Biol.">
        <title>Genome of Acanthamoeba castellanii highlights extensive lateral gene transfer and early evolution of tyrosine kinase signaling.</title>
        <authorList>
            <person name="Clarke M."/>
            <person name="Lohan A.J."/>
            <person name="Liu B."/>
            <person name="Lagkouvardos I."/>
            <person name="Roy S."/>
            <person name="Zafar N."/>
            <person name="Bertelli C."/>
            <person name="Schilde C."/>
            <person name="Kianianmomeni A."/>
            <person name="Burglin T.R."/>
            <person name="Frech C."/>
            <person name="Turcotte B."/>
            <person name="Kopec K.O."/>
            <person name="Synnott J.M."/>
            <person name="Choo C."/>
            <person name="Paponov I."/>
            <person name="Finkler A."/>
            <person name="Soon Heng Tan C."/>
            <person name="Hutchins A.P."/>
            <person name="Weinmeier T."/>
            <person name="Rattei T."/>
            <person name="Chu J.S."/>
            <person name="Gimenez G."/>
            <person name="Irimia M."/>
            <person name="Rigden D.J."/>
            <person name="Fitzpatrick D.A."/>
            <person name="Lorenzo-Morales J."/>
            <person name="Bateman A."/>
            <person name="Chiu C.H."/>
            <person name="Tang P."/>
            <person name="Hegemann P."/>
            <person name="Fromm H."/>
            <person name="Raoult D."/>
            <person name="Greub G."/>
            <person name="Miranda-Saavedra D."/>
            <person name="Chen N."/>
            <person name="Nash P."/>
            <person name="Ginger M.L."/>
            <person name="Horn M."/>
            <person name="Schaap P."/>
            <person name="Caler L."/>
            <person name="Loftus B."/>
        </authorList>
    </citation>
    <scope>NUCLEOTIDE SEQUENCE [LARGE SCALE GENOMIC DNA]</scope>
    <source>
        <strain evidence="7 8">Neff</strain>
    </source>
</reference>
<dbReference type="GO" id="GO:0015179">
    <property type="term" value="F:L-amino acid transmembrane transporter activity"/>
    <property type="evidence" value="ECO:0007669"/>
    <property type="project" value="TreeGrafter"/>
</dbReference>